<feature type="region of interest" description="Disordered" evidence="8">
    <location>
        <begin position="334"/>
        <end position="538"/>
    </location>
</feature>
<evidence type="ECO:0000259" key="10">
    <source>
        <dbReference type="Pfam" id="PF17917"/>
    </source>
</evidence>
<dbReference type="InterPro" id="IPR043128">
    <property type="entry name" value="Rev_trsase/Diguanyl_cyclase"/>
</dbReference>
<dbReference type="InterPro" id="IPR050951">
    <property type="entry name" value="Retrovirus_Pol_polyprotein"/>
</dbReference>
<dbReference type="SUPFAM" id="SSF53098">
    <property type="entry name" value="Ribonuclease H-like"/>
    <property type="match status" value="1"/>
</dbReference>
<accession>A0A9W6X278</accession>
<feature type="domain" description="Reverse transcriptase" evidence="9">
    <location>
        <begin position="616"/>
        <end position="717"/>
    </location>
</feature>
<feature type="domain" description="Reverse transcriptase RNase H-like" evidence="10">
    <location>
        <begin position="924"/>
        <end position="1025"/>
    </location>
</feature>
<gene>
    <name evidence="12" type="ORF">Pfra01_000514700</name>
</gene>
<keyword evidence="2" id="KW-0808">Transferase</keyword>
<protein>
    <recommendedName>
        <fullName evidence="1">RNA-directed DNA polymerase</fullName>
        <ecNumber evidence="1">2.7.7.49</ecNumber>
    </recommendedName>
</protein>
<reference evidence="12" key="1">
    <citation type="submission" date="2023-04" db="EMBL/GenBank/DDBJ databases">
        <title>Phytophthora fragariaefolia NBRC 109709.</title>
        <authorList>
            <person name="Ichikawa N."/>
            <person name="Sato H."/>
            <person name="Tonouchi N."/>
        </authorList>
    </citation>
    <scope>NUCLEOTIDE SEQUENCE</scope>
    <source>
        <strain evidence="12">NBRC 109709</strain>
    </source>
</reference>
<dbReference type="EMBL" id="BSXT01000412">
    <property type="protein sequence ID" value="GMF26774.1"/>
    <property type="molecule type" value="Genomic_DNA"/>
</dbReference>
<dbReference type="GO" id="GO:0004190">
    <property type="term" value="F:aspartic-type endopeptidase activity"/>
    <property type="evidence" value="ECO:0007669"/>
    <property type="project" value="InterPro"/>
</dbReference>
<evidence type="ECO:0000256" key="2">
    <source>
        <dbReference type="ARBA" id="ARBA00022679"/>
    </source>
</evidence>
<feature type="region of interest" description="Disordered" evidence="8">
    <location>
        <begin position="724"/>
        <end position="751"/>
    </location>
</feature>
<evidence type="ECO:0000256" key="8">
    <source>
        <dbReference type="SAM" id="MobiDB-lite"/>
    </source>
</evidence>
<feature type="compositionally biased region" description="Acidic residues" evidence="8">
    <location>
        <begin position="518"/>
        <end position="529"/>
    </location>
</feature>
<dbReference type="Pfam" id="PF17917">
    <property type="entry name" value="RT_RNaseH"/>
    <property type="match status" value="1"/>
</dbReference>
<keyword evidence="4" id="KW-0540">Nuclease</keyword>
<name>A0A9W6X278_9STRA</name>
<feature type="compositionally biased region" description="Basic and acidic residues" evidence="8">
    <location>
        <begin position="498"/>
        <end position="513"/>
    </location>
</feature>
<dbReference type="InterPro" id="IPR012337">
    <property type="entry name" value="RNaseH-like_sf"/>
</dbReference>
<evidence type="ECO:0000259" key="9">
    <source>
        <dbReference type="Pfam" id="PF00078"/>
    </source>
</evidence>
<dbReference type="SUPFAM" id="SSF56672">
    <property type="entry name" value="DNA/RNA polymerases"/>
    <property type="match status" value="1"/>
</dbReference>
<evidence type="ECO:0000256" key="7">
    <source>
        <dbReference type="ARBA" id="ARBA00022918"/>
    </source>
</evidence>
<evidence type="ECO:0000313" key="12">
    <source>
        <dbReference type="EMBL" id="GMF26774.1"/>
    </source>
</evidence>
<dbReference type="Gene3D" id="3.10.10.10">
    <property type="entry name" value="HIV Type 1 Reverse Transcriptase, subunit A, domain 1"/>
    <property type="match status" value="1"/>
</dbReference>
<dbReference type="GO" id="GO:0006508">
    <property type="term" value="P:proteolysis"/>
    <property type="evidence" value="ECO:0007669"/>
    <property type="project" value="InterPro"/>
</dbReference>
<dbReference type="PANTHER" id="PTHR37984:SF5">
    <property type="entry name" value="PROTEIN NYNRIN-LIKE"/>
    <property type="match status" value="1"/>
</dbReference>
<dbReference type="Pfam" id="PF13975">
    <property type="entry name" value="gag-asp_proteas"/>
    <property type="match status" value="1"/>
</dbReference>
<dbReference type="Gene3D" id="1.10.340.70">
    <property type="match status" value="1"/>
</dbReference>
<organism evidence="12 13">
    <name type="scientific">Phytophthora fragariaefolia</name>
    <dbReference type="NCBI Taxonomy" id="1490495"/>
    <lineage>
        <taxon>Eukaryota</taxon>
        <taxon>Sar</taxon>
        <taxon>Stramenopiles</taxon>
        <taxon>Oomycota</taxon>
        <taxon>Peronosporomycetes</taxon>
        <taxon>Peronosporales</taxon>
        <taxon>Peronosporaceae</taxon>
        <taxon>Phytophthora</taxon>
    </lineage>
</organism>
<dbReference type="InterPro" id="IPR036397">
    <property type="entry name" value="RNaseH_sf"/>
</dbReference>
<evidence type="ECO:0000313" key="13">
    <source>
        <dbReference type="Proteomes" id="UP001165121"/>
    </source>
</evidence>
<proteinExistence type="predicted"/>
<dbReference type="SUPFAM" id="SSF50630">
    <property type="entry name" value="Acid proteases"/>
    <property type="match status" value="1"/>
</dbReference>
<feature type="compositionally biased region" description="Polar residues" evidence="8">
    <location>
        <begin position="359"/>
        <end position="370"/>
    </location>
</feature>
<evidence type="ECO:0000256" key="1">
    <source>
        <dbReference type="ARBA" id="ARBA00012493"/>
    </source>
</evidence>
<dbReference type="GO" id="GO:0003964">
    <property type="term" value="F:RNA-directed DNA polymerase activity"/>
    <property type="evidence" value="ECO:0007669"/>
    <property type="project" value="UniProtKB-KW"/>
</dbReference>
<feature type="region of interest" description="Disordered" evidence="8">
    <location>
        <begin position="862"/>
        <end position="890"/>
    </location>
</feature>
<dbReference type="PANTHER" id="PTHR37984">
    <property type="entry name" value="PROTEIN CBG26694"/>
    <property type="match status" value="1"/>
</dbReference>
<feature type="domain" description="Integrase zinc-binding" evidence="11">
    <location>
        <begin position="1198"/>
        <end position="1249"/>
    </location>
</feature>
<dbReference type="CDD" id="cd01647">
    <property type="entry name" value="RT_LTR"/>
    <property type="match status" value="1"/>
</dbReference>
<dbReference type="Pfam" id="PF17921">
    <property type="entry name" value="Integrase_H2C2"/>
    <property type="match status" value="1"/>
</dbReference>
<dbReference type="InterPro" id="IPR043502">
    <property type="entry name" value="DNA/RNA_pol_sf"/>
</dbReference>
<dbReference type="InterPro" id="IPR000477">
    <property type="entry name" value="RT_dom"/>
</dbReference>
<dbReference type="GO" id="GO:0004519">
    <property type="term" value="F:endonuclease activity"/>
    <property type="evidence" value="ECO:0007669"/>
    <property type="project" value="UniProtKB-KW"/>
</dbReference>
<keyword evidence="7" id="KW-0695">RNA-directed DNA polymerase</keyword>
<dbReference type="Proteomes" id="UP001165121">
    <property type="component" value="Unassembled WGS sequence"/>
</dbReference>
<dbReference type="InterPro" id="IPR041588">
    <property type="entry name" value="Integrase_H2C2"/>
</dbReference>
<dbReference type="InterPro" id="IPR001969">
    <property type="entry name" value="Aspartic_peptidase_AS"/>
</dbReference>
<evidence type="ECO:0000256" key="6">
    <source>
        <dbReference type="ARBA" id="ARBA00022801"/>
    </source>
</evidence>
<dbReference type="PROSITE" id="PS00141">
    <property type="entry name" value="ASP_PROTEASE"/>
    <property type="match status" value="1"/>
</dbReference>
<feature type="compositionally biased region" description="Basic and acidic residues" evidence="8">
    <location>
        <begin position="482"/>
        <end position="491"/>
    </location>
</feature>
<dbReference type="Pfam" id="PF00078">
    <property type="entry name" value="RVT_1"/>
    <property type="match status" value="1"/>
</dbReference>
<dbReference type="InterPro" id="IPR021109">
    <property type="entry name" value="Peptidase_aspartic_dom_sf"/>
</dbReference>
<dbReference type="Gene3D" id="3.30.70.270">
    <property type="match status" value="2"/>
</dbReference>
<sequence length="1560" mass="173910">MDLDPGCRRGYWKQRDPDLWFKPAVGEVVTKIPGSSRVEAYYSVDVLDLLPGESRGYWKQHSPGKWFRQVKIHGKINNEKAILLLDTGAEVSIVDTAFARKVGCYIDRSQSQECVGIGENVYTTEGRTRIKITLAGSLVYIFDIWVGDLSGQEAILGMDFMVPAGIRLGLADGSMCLPDEIRIQLSGRRQLYNDMVQLVKLDQHLQLGVGESEELRVRLRRSGHDKLWVTRGDLSVPAVVIGPGKTTYLQITNVGEKKLVLCRDERIGMWLAGDRTPRLQGFVSVRSRRYMEWQNLALQVTTDAGCAMAEPTGTLPESMVERPKYQTPRAILRRLDPACIPPTEVGPSGSGGRQDKSSLDPTEQPNTKDTVTPARVSEVRRQSPAQRSGPDPDDMVTGERSLDPDPGDDQLKGEDNQNPDPATGDSLALLNSTADLGFSSETQDSERARNPAVAEETVSAVAASGGNHSETGDGPANPGAVGEKKTPDPVDLRVLVDGQRKQVVDSHRERDQAPDPTDSLDPEPDDSTADEQVCYHESGDRHAEDVAAEMGNALPPAARGVVCDIDVGNSKPIAQRVRKVAPQFRETLSDLIKGLLGAKIIGVSTSPWASPIVVIIKKNGVDIRLCIDYRLVNSLTRVMIYPMPLINDLLEDLDKVLWYSSLDMASGFWVVTMTDRARAISAFITPFGLFEWNRMPFGLKNAPQIYQRMLDSALYGFSRIPRPGSSGLDKDGSKLDGSGSDEVSTDQSRDESLDLIKPSVLGRRSYIDDILVTAGFGGKSKVEYLGHQVSSSGLEANPKDLAALTDLPFPQSLRSMQSFLGSLNYCSRFIEDYAIYAAVLYELREGDFAVMSTTENQTQIQARVAHSTPDPDDPAPEQVDPRFDNLDPNSSGSVGVDLRWIRAHRAFDILMERIADTPILRHFDPDKLTVIVVYASTWAISAALMQEHAGVYHPVMFTSRTLKSNELNYGVVEKEVLALLRILNLGYNMLVGRQIQVLTRHSTLAWLFKSTGLQGRLGQCAALLSPWTLEIVKCKKGEDEILGQYNPRTEVDLALVAIAPKKEPRRQIQTPIPTVLPDERLYVASFMDLPGLGGSGSSGSRPGRPRSDGSRSAPEVLGEEIVRDLRISRLRQAQDEEAWISVLKTYQAGRIQQLTQDEAKSYSKISMDYDADLNGLLYYCPPTEHIDSDRDRLIKLVVPETLQQDVLHHYHVSLEGGHQEIGRTYLRIRSHFHWRGLYRSVQRYVGECVDSETGKGRPTIQVESPGNIQAAYSFQVIAMDHIPSLPKSFKGNTELLIWVDLFSGYVIAKASGSRTAQTIAESPQANGTAERMVQTATRALKMYVQDLDQRDWDDYAERLTFAINTAQDRIRGETPFYLVHGWDPRSTLEATIPVGSTRRQDRDPRRWRYQIQRHYQQARAQVDARLQEAIADRADSHNETARPHQIEAGSRVWLYLDRVKEGYASKLAHMWHGPFRVVEKVGEFAVRIEVAGTEYRLFPVVHVSKLKLVKNFPDWPQIQLNPDVTRLLDFDESLLPEDSWIQDPGEDEFEVEKITDVRTG</sequence>
<feature type="region of interest" description="Disordered" evidence="8">
    <location>
        <begin position="1093"/>
        <end position="1115"/>
    </location>
</feature>
<keyword evidence="5" id="KW-0255">Endonuclease</keyword>
<dbReference type="Gene3D" id="2.40.70.10">
    <property type="entry name" value="Acid Proteases"/>
    <property type="match status" value="1"/>
</dbReference>
<dbReference type="Gene3D" id="3.30.420.10">
    <property type="entry name" value="Ribonuclease H-like superfamily/Ribonuclease H"/>
    <property type="match status" value="1"/>
</dbReference>
<feature type="compositionally biased region" description="Polar residues" evidence="8">
    <location>
        <begin position="429"/>
        <end position="442"/>
    </location>
</feature>
<dbReference type="OrthoDB" id="6627998at2759"/>
<dbReference type="EC" id="2.7.7.49" evidence="1"/>
<evidence type="ECO:0000256" key="4">
    <source>
        <dbReference type="ARBA" id="ARBA00022722"/>
    </source>
</evidence>
<evidence type="ECO:0000259" key="11">
    <source>
        <dbReference type="Pfam" id="PF17921"/>
    </source>
</evidence>
<dbReference type="GO" id="GO:0003676">
    <property type="term" value="F:nucleic acid binding"/>
    <property type="evidence" value="ECO:0007669"/>
    <property type="project" value="InterPro"/>
</dbReference>
<keyword evidence="6" id="KW-0378">Hydrolase</keyword>
<dbReference type="CDD" id="cd00303">
    <property type="entry name" value="retropepsin_like"/>
    <property type="match status" value="1"/>
</dbReference>
<dbReference type="InterPro" id="IPR041373">
    <property type="entry name" value="RT_RNaseH"/>
</dbReference>
<comment type="caution">
    <text evidence="12">The sequence shown here is derived from an EMBL/GenBank/DDBJ whole genome shotgun (WGS) entry which is preliminary data.</text>
</comment>
<keyword evidence="3" id="KW-0548">Nucleotidyltransferase</keyword>
<evidence type="ECO:0000256" key="5">
    <source>
        <dbReference type="ARBA" id="ARBA00022759"/>
    </source>
</evidence>
<keyword evidence="13" id="KW-1185">Reference proteome</keyword>
<feature type="compositionally biased region" description="Low complexity" evidence="8">
    <location>
        <begin position="452"/>
        <end position="464"/>
    </location>
</feature>
<evidence type="ECO:0000256" key="3">
    <source>
        <dbReference type="ARBA" id="ARBA00022695"/>
    </source>
</evidence>